<evidence type="ECO:0000313" key="4">
    <source>
        <dbReference type="Proteomes" id="UP000629596"/>
    </source>
</evidence>
<gene>
    <name evidence="3" type="ORF">H8784_05340</name>
</gene>
<feature type="domain" description="Nuclease associated modular" evidence="2">
    <location>
        <begin position="11"/>
        <end position="33"/>
    </location>
</feature>
<feature type="compositionally biased region" description="Polar residues" evidence="1">
    <location>
        <begin position="55"/>
        <end position="64"/>
    </location>
</feature>
<evidence type="ECO:0000256" key="1">
    <source>
        <dbReference type="SAM" id="MobiDB-lite"/>
    </source>
</evidence>
<evidence type="ECO:0000313" key="3">
    <source>
        <dbReference type="EMBL" id="MBC8601144.1"/>
    </source>
</evidence>
<dbReference type="RefSeq" id="WP_147292094.1">
    <property type="nucleotide sequence ID" value="NZ_JACRTI010000008.1"/>
</dbReference>
<reference evidence="3 4" key="1">
    <citation type="submission" date="2020-08" db="EMBL/GenBank/DDBJ databases">
        <title>Genome public.</title>
        <authorList>
            <person name="Liu C."/>
            <person name="Sun Q."/>
        </authorList>
    </citation>
    <scope>NUCLEOTIDE SEQUENCE [LARGE SCALE GENOMIC DNA]</scope>
    <source>
        <strain evidence="3 4">426_9</strain>
    </source>
</reference>
<feature type="region of interest" description="Disordered" evidence="1">
    <location>
        <begin position="1"/>
        <end position="31"/>
    </location>
</feature>
<dbReference type="Pfam" id="PF07460">
    <property type="entry name" value="NUMOD3"/>
    <property type="match status" value="1"/>
</dbReference>
<accession>A0ABR7NYG1</accession>
<proteinExistence type="predicted"/>
<organism evidence="3 4">
    <name type="scientific">Parabacteroides acidifaciens</name>
    <dbReference type="NCBI Taxonomy" id="2290935"/>
    <lineage>
        <taxon>Bacteria</taxon>
        <taxon>Pseudomonadati</taxon>
        <taxon>Bacteroidota</taxon>
        <taxon>Bacteroidia</taxon>
        <taxon>Bacteroidales</taxon>
        <taxon>Tannerellaceae</taxon>
        <taxon>Parabacteroides</taxon>
    </lineage>
</organism>
<sequence length="64" mass="7281">MRTVRNLSPMTKGKISNAMKSKTKSEETRQKISTAMKKYWSTIPTANPEIKQKNNKPSTEIPTL</sequence>
<name>A0ABR7NYG1_9BACT</name>
<dbReference type="EMBL" id="JACRTI010000008">
    <property type="protein sequence ID" value="MBC8601144.1"/>
    <property type="molecule type" value="Genomic_DNA"/>
</dbReference>
<dbReference type="Proteomes" id="UP000629596">
    <property type="component" value="Unassembled WGS sequence"/>
</dbReference>
<keyword evidence="4" id="KW-1185">Reference proteome</keyword>
<evidence type="ECO:0000259" key="2">
    <source>
        <dbReference type="Pfam" id="PF07460"/>
    </source>
</evidence>
<dbReference type="InterPro" id="IPR003611">
    <property type="entry name" value="NUMOD3"/>
</dbReference>
<protein>
    <recommendedName>
        <fullName evidence="2">Nuclease associated modular domain-containing protein</fullName>
    </recommendedName>
</protein>
<comment type="caution">
    <text evidence="3">The sequence shown here is derived from an EMBL/GenBank/DDBJ whole genome shotgun (WGS) entry which is preliminary data.</text>
</comment>
<feature type="region of interest" description="Disordered" evidence="1">
    <location>
        <begin position="43"/>
        <end position="64"/>
    </location>
</feature>